<comment type="subcellular location">
    <subcellularLocation>
        <location evidence="1">Nucleus</location>
    </subcellularLocation>
</comment>
<keyword evidence="8" id="KW-0539">Nucleus</keyword>
<keyword evidence="3" id="KW-0863">Zinc-finger</keyword>
<dbReference type="InterPro" id="IPR003340">
    <property type="entry name" value="B3_DNA-bd"/>
</dbReference>
<evidence type="ECO:0000256" key="9">
    <source>
        <dbReference type="SAM" id="MobiDB-lite"/>
    </source>
</evidence>
<evidence type="ECO:0000256" key="7">
    <source>
        <dbReference type="ARBA" id="ARBA00023163"/>
    </source>
</evidence>
<feature type="compositionally biased region" description="Polar residues" evidence="9">
    <location>
        <begin position="110"/>
        <end position="121"/>
    </location>
</feature>
<dbReference type="EMBL" id="NKQK01000011">
    <property type="protein sequence ID" value="PSS17692.1"/>
    <property type="molecule type" value="Genomic_DNA"/>
</dbReference>
<gene>
    <name evidence="11" type="ORF">CEY00_Acc00082</name>
</gene>
<dbReference type="Pfam" id="PF25813">
    <property type="entry name" value="zf_VAL1_N"/>
    <property type="match status" value="1"/>
</dbReference>
<keyword evidence="12" id="KW-1185">Reference proteome</keyword>
<feature type="domain" description="TF-B3" evidence="10">
    <location>
        <begin position="324"/>
        <end position="425"/>
    </location>
</feature>
<dbReference type="STRING" id="1590841.A0A2R6QZ78"/>
<dbReference type="GO" id="GO:0008270">
    <property type="term" value="F:zinc ion binding"/>
    <property type="evidence" value="ECO:0007669"/>
    <property type="project" value="UniProtKB-KW"/>
</dbReference>
<protein>
    <submittedName>
        <fullName evidence="11">B3 domain-containing transcription repressor like</fullName>
    </submittedName>
</protein>
<evidence type="ECO:0000256" key="1">
    <source>
        <dbReference type="ARBA" id="ARBA00004123"/>
    </source>
</evidence>
<dbReference type="InterPro" id="IPR015300">
    <property type="entry name" value="DNA-bd_pseudobarrel_sf"/>
</dbReference>
<dbReference type="PANTHER" id="PTHR46245">
    <property type="entry name" value="B3 DOMAIN-CONTAINING PROTEIN OS07G0563300"/>
    <property type="match status" value="1"/>
</dbReference>
<dbReference type="Gramene" id="PSS17692">
    <property type="protein sequence ID" value="PSS17692"/>
    <property type="gene ID" value="CEY00_Acc00082"/>
</dbReference>
<dbReference type="PROSITE" id="PS50863">
    <property type="entry name" value="B3"/>
    <property type="match status" value="1"/>
</dbReference>
<sequence length="832" mass="91800">MGSRVCTNDLCRASSSQEWKKGWPLRSGEFANLCDKCGSAYEQLVFCDTFHSKDTGWRECSTCGKHLHCGCIASSSLLELLDSGGVKCIGCTRTSGLQPTSNDENPKGLSMSTTNNNSEKQLTPVDNKVDGDNVTAMNHEQLDNSDVRNGLKDLLPSHNDDAHGGQIKEEEVLPPRGEVGNMSSSNVNQVSIGSSEAAKVDIYKANTGIKDLYESLAQTNLTIALASPSGNSNHAVVEDRELGKTISSFQQVSRSRQLLPKPPKSILATGLETNASMVPQIRVARPPAEGRLKNQLLPRYWPRITDQELQLISGDSNSTIVPLFEKVLSASDAGRIGRLVLPKACAEAYFPHISQPEGLPLRIQDVKGKEWVFQFRFWPNNNSRMYVLEGVTPCIQSMQLQAGDTVTFSRIDPEGKLLMGFRKALNAIAMQSLADSHLNALSKPLNSAGGDFSWHIMEKHASDTKDGLLLPSMLAPDRKRSRNIGSKSKRLLIDSQDALELKLTWEEAQDMLLPPLSEKPSILTIEDQEFEEYEEPPVFAKRSIFTARSSGCLCSAPDELSPRELEYLLKLNKEFKKRRMLTSHRMVQEHDAATLDALANTAVLGDNTSDPGGAFVATTTKHPRHRPGCSCIVCIQPPSGKGKHKPTCTCNVCMTVKRRFKTLMMRKKKRQTEREAEIAQRNHYMWGIKDEAEVDSTITHPDPPENKGILANELQLRDQINNLSHKTPEIGKGGLDLNSDPEREEQLHQGSTRVSMMSLLQVASLPLETYLKQNGLTSLISEQEGSSGSQSLPPATTGESEGPVHEDHCVVHVVQEHESRDDELDNSRNDPS</sequence>
<dbReference type="Pfam" id="PF02362">
    <property type="entry name" value="B3"/>
    <property type="match status" value="1"/>
</dbReference>
<dbReference type="InterPro" id="IPR057743">
    <property type="entry name" value="Zfn_VAL1-3_N"/>
</dbReference>
<dbReference type="AlphaFoldDB" id="A0A2R6QZ78"/>
<evidence type="ECO:0000256" key="6">
    <source>
        <dbReference type="ARBA" id="ARBA00023125"/>
    </source>
</evidence>
<dbReference type="PANTHER" id="PTHR46245:SF2">
    <property type="entry name" value="B3 DOMAIN-CONTAINING TRANSCRIPTION REPRESSOR VAL2"/>
    <property type="match status" value="1"/>
</dbReference>
<reference evidence="12" key="2">
    <citation type="journal article" date="2018" name="BMC Genomics">
        <title>A manually annotated Actinidia chinensis var. chinensis (kiwifruit) genome highlights the challenges associated with draft genomes and gene prediction in plants.</title>
        <authorList>
            <person name="Pilkington S.M."/>
            <person name="Crowhurst R."/>
            <person name="Hilario E."/>
            <person name="Nardozza S."/>
            <person name="Fraser L."/>
            <person name="Peng Y."/>
            <person name="Gunaseelan K."/>
            <person name="Simpson R."/>
            <person name="Tahir J."/>
            <person name="Deroles S.C."/>
            <person name="Templeton K."/>
            <person name="Luo Z."/>
            <person name="Davy M."/>
            <person name="Cheng C."/>
            <person name="McNeilage M."/>
            <person name="Scaglione D."/>
            <person name="Liu Y."/>
            <person name="Zhang Q."/>
            <person name="Datson P."/>
            <person name="De Silva N."/>
            <person name="Gardiner S.E."/>
            <person name="Bassett H."/>
            <person name="Chagne D."/>
            <person name="McCallum J."/>
            <person name="Dzierzon H."/>
            <person name="Deng C."/>
            <person name="Wang Y.Y."/>
            <person name="Barron L."/>
            <person name="Manako K."/>
            <person name="Bowen J."/>
            <person name="Foster T.M."/>
            <person name="Erridge Z.A."/>
            <person name="Tiffin H."/>
            <person name="Waite C.N."/>
            <person name="Davies K.M."/>
            <person name="Grierson E.P."/>
            <person name="Laing W.A."/>
            <person name="Kirk R."/>
            <person name="Chen X."/>
            <person name="Wood M."/>
            <person name="Montefiori M."/>
            <person name="Brummell D.A."/>
            <person name="Schwinn K.E."/>
            <person name="Catanach A."/>
            <person name="Fullerton C."/>
            <person name="Li D."/>
            <person name="Meiyalaghan S."/>
            <person name="Nieuwenhuizen N."/>
            <person name="Read N."/>
            <person name="Prakash R."/>
            <person name="Hunter D."/>
            <person name="Zhang H."/>
            <person name="McKenzie M."/>
            <person name="Knabel M."/>
            <person name="Harris A."/>
            <person name="Allan A.C."/>
            <person name="Gleave A."/>
            <person name="Chen A."/>
            <person name="Janssen B.J."/>
            <person name="Plunkett B."/>
            <person name="Ampomah-Dwamena C."/>
            <person name="Voogd C."/>
            <person name="Leif D."/>
            <person name="Lafferty D."/>
            <person name="Souleyre E.J.F."/>
            <person name="Varkonyi-Gasic E."/>
            <person name="Gambi F."/>
            <person name="Hanley J."/>
            <person name="Yao J.L."/>
            <person name="Cheung J."/>
            <person name="David K.M."/>
            <person name="Warren B."/>
            <person name="Marsh K."/>
            <person name="Snowden K.C."/>
            <person name="Lin-Wang K."/>
            <person name="Brian L."/>
            <person name="Martinez-Sanchez M."/>
            <person name="Wang M."/>
            <person name="Ileperuma N."/>
            <person name="Macnee N."/>
            <person name="Campin R."/>
            <person name="McAtee P."/>
            <person name="Drummond R.S.M."/>
            <person name="Espley R.V."/>
            <person name="Ireland H.S."/>
            <person name="Wu R."/>
            <person name="Atkinson R.G."/>
            <person name="Karunairetnam S."/>
            <person name="Bulley S."/>
            <person name="Chunkath S."/>
            <person name="Hanley Z."/>
            <person name="Storey R."/>
            <person name="Thrimawithana A.H."/>
            <person name="Thomson S."/>
            <person name="David C."/>
            <person name="Testolin R."/>
            <person name="Huang H."/>
            <person name="Hellens R.P."/>
            <person name="Schaffer R.J."/>
        </authorList>
    </citation>
    <scope>NUCLEOTIDE SEQUENCE [LARGE SCALE GENOMIC DNA]</scope>
    <source>
        <strain evidence="12">cv. Red5</strain>
    </source>
</reference>
<feature type="region of interest" description="Disordered" evidence="9">
    <location>
        <begin position="781"/>
        <end position="808"/>
    </location>
</feature>
<dbReference type="GO" id="GO:0006355">
    <property type="term" value="P:regulation of DNA-templated transcription"/>
    <property type="evidence" value="ECO:0007669"/>
    <property type="project" value="UniProtKB-ARBA"/>
</dbReference>
<dbReference type="OMA" id="PLETYMK"/>
<keyword evidence="6" id="KW-0238">DNA-binding</keyword>
<dbReference type="SMART" id="SM01019">
    <property type="entry name" value="B3"/>
    <property type="match status" value="1"/>
</dbReference>
<dbReference type="GO" id="GO:0003677">
    <property type="term" value="F:DNA binding"/>
    <property type="evidence" value="ECO:0007669"/>
    <property type="project" value="UniProtKB-KW"/>
</dbReference>
<dbReference type="Gene3D" id="2.40.330.10">
    <property type="entry name" value="DNA-binding pseudobarrel domain"/>
    <property type="match status" value="1"/>
</dbReference>
<evidence type="ECO:0000256" key="8">
    <source>
        <dbReference type="ARBA" id="ARBA00023242"/>
    </source>
</evidence>
<dbReference type="SUPFAM" id="SSF101936">
    <property type="entry name" value="DNA-binding pseudobarrel domain"/>
    <property type="match status" value="1"/>
</dbReference>
<evidence type="ECO:0000256" key="2">
    <source>
        <dbReference type="ARBA" id="ARBA00022723"/>
    </source>
</evidence>
<dbReference type="OrthoDB" id="757982at2759"/>
<evidence type="ECO:0000313" key="12">
    <source>
        <dbReference type="Proteomes" id="UP000241394"/>
    </source>
</evidence>
<keyword evidence="2" id="KW-0479">Metal-binding</keyword>
<evidence type="ECO:0000256" key="5">
    <source>
        <dbReference type="ARBA" id="ARBA00023015"/>
    </source>
</evidence>
<dbReference type="CDD" id="cd10017">
    <property type="entry name" value="B3_DNA"/>
    <property type="match status" value="1"/>
</dbReference>
<comment type="caution">
    <text evidence="11">The sequence shown here is derived from an EMBL/GenBank/DDBJ whole genome shotgun (WGS) entry which is preliminary data.</text>
</comment>
<evidence type="ECO:0000259" key="10">
    <source>
        <dbReference type="PROSITE" id="PS50863"/>
    </source>
</evidence>
<dbReference type="Proteomes" id="UP000241394">
    <property type="component" value="Chromosome LG11"/>
</dbReference>
<keyword evidence="5" id="KW-0805">Transcription regulation</keyword>
<evidence type="ECO:0000256" key="4">
    <source>
        <dbReference type="ARBA" id="ARBA00022833"/>
    </source>
</evidence>
<name>A0A2R6QZ78_ACTCC</name>
<dbReference type="GO" id="GO:0005634">
    <property type="term" value="C:nucleus"/>
    <property type="evidence" value="ECO:0007669"/>
    <property type="project" value="UniProtKB-SubCell"/>
</dbReference>
<keyword evidence="7" id="KW-0804">Transcription</keyword>
<dbReference type="FunFam" id="2.40.330.10:FF:000006">
    <property type="entry name" value="B3 domain-containing transcription repressor VAL1"/>
    <property type="match status" value="1"/>
</dbReference>
<dbReference type="InParanoid" id="A0A2R6QZ78"/>
<proteinExistence type="predicted"/>
<reference evidence="11 12" key="1">
    <citation type="submission" date="2017-07" db="EMBL/GenBank/DDBJ databases">
        <title>An improved, manually edited Actinidia chinensis var. chinensis (kiwifruit) genome highlights the challenges associated with draft genomes and gene prediction in plants.</title>
        <authorList>
            <person name="Pilkington S."/>
            <person name="Crowhurst R."/>
            <person name="Hilario E."/>
            <person name="Nardozza S."/>
            <person name="Fraser L."/>
            <person name="Peng Y."/>
            <person name="Gunaseelan K."/>
            <person name="Simpson R."/>
            <person name="Tahir J."/>
            <person name="Deroles S."/>
            <person name="Templeton K."/>
            <person name="Luo Z."/>
            <person name="Davy M."/>
            <person name="Cheng C."/>
            <person name="Mcneilage M."/>
            <person name="Scaglione D."/>
            <person name="Liu Y."/>
            <person name="Zhang Q."/>
            <person name="Datson P."/>
            <person name="De Silva N."/>
            <person name="Gardiner S."/>
            <person name="Bassett H."/>
            <person name="Chagne D."/>
            <person name="Mccallum J."/>
            <person name="Dzierzon H."/>
            <person name="Deng C."/>
            <person name="Wang Y.-Y."/>
            <person name="Barron N."/>
            <person name="Manako K."/>
            <person name="Bowen J."/>
            <person name="Foster T."/>
            <person name="Erridge Z."/>
            <person name="Tiffin H."/>
            <person name="Waite C."/>
            <person name="Davies K."/>
            <person name="Grierson E."/>
            <person name="Laing W."/>
            <person name="Kirk R."/>
            <person name="Chen X."/>
            <person name="Wood M."/>
            <person name="Montefiori M."/>
            <person name="Brummell D."/>
            <person name="Schwinn K."/>
            <person name="Catanach A."/>
            <person name="Fullerton C."/>
            <person name="Li D."/>
            <person name="Meiyalaghan S."/>
            <person name="Nieuwenhuizen N."/>
            <person name="Read N."/>
            <person name="Prakash R."/>
            <person name="Hunter D."/>
            <person name="Zhang H."/>
            <person name="Mckenzie M."/>
            <person name="Knabel M."/>
            <person name="Harris A."/>
            <person name="Allan A."/>
            <person name="Chen A."/>
            <person name="Janssen B."/>
            <person name="Plunkett B."/>
            <person name="Dwamena C."/>
            <person name="Voogd C."/>
            <person name="Leif D."/>
            <person name="Lafferty D."/>
            <person name="Souleyre E."/>
            <person name="Varkonyi-Gasic E."/>
            <person name="Gambi F."/>
            <person name="Hanley J."/>
            <person name="Yao J.-L."/>
            <person name="Cheung J."/>
            <person name="David K."/>
            <person name="Warren B."/>
            <person name="Marsh K."/>
            <person name="Snowden K."/>
            <person name="Lin-Wang K."/>
            <person name="Brian L."/>
            <person name="Martinez-Sanchez M."/>
            <person name="Wang M."/>
            <person name="Ileperuma N."/>
            <person name="Macnee N."/>
            <person name="Campin R."/>
            <person name="Mcatee P."/>
            <person name="Drummond R."/>
            <person name="Espley R."/>
            <person name="Ireland H."/>
            <person name="Wu R."/>
            <person name="Atkinson R."/>
            <person name="Karunairetnam S."/>
            <person name="Bulley S."/>
            <person name="Chunkath S."/>
            <person name="Hanley Z."/>
            <person name="Storey R."/>
            <person name="Thrimawithana A."/>
            <person name="Thomson S."/>
            <person name="David C."/>
            <person name="Testolin R."/>
        </authorList>
    </citation>
    <scope>NUCLEOTIDE SEQUENCE [LARGE SCALE GENOMIC DNA]</scope>
    <source>
        <strain evidence="12">cv. Red5</strain>
        <tissue evidence="11">Young leaf</tissue>
    </source>
</reference>
<feature type="region of interest" description="Disordered" evidence="9">
    <location>
        <begin position="97"/>
        <end position="126"/>
    </location>
</feature>
<feature type="compositionally biased region" description="Low complexity" evidence="9">
    <location>
        <begin position="781"/>
        <end position="794"/>
    </location>
</feature>
<accession>A0A2R6QZ78</accession>
<evidence type="ECO:0000313" key="11">
    <source>
        <dbReference type="EMBL" id="PSS17692.1"/>
    </source>
</evidence>
<evidence type="ECO:0000256" key="3">
    <source>
        <dbReference type="ARBA" id="ARBA00022771"/>
    </source>
</evidence>
<organism evidence="11 12">
    <name type="scientific">Actinidia chinensis var. chinensis</name>
    <name type="common">Chinese soft-hair kiwi</name>
    <dbReference type="NCBI Taxonomy" id="1590841"/>
    <lineage>
        <taxon>Eukaryota</taxon>
        <taxon>Viridiplantae</taxon>
        <taxon>Streptophyta</taxon>
        <taxon>Embryophyta</taxon>
        <taxon>Tracheophyta</taxon>
        <taxon>Spermatophyta</taxon>
        <taxon>Magnoliopsida</taxon>
        <taxon>eudicotyledons</taxon>
        <taxon>Gunneridae</taxon>
        <taxon>Pentapetalae</taxon>
        <taxon>asterids</taxon>
        <taxon>Ericales</taxon>
        <taxon>Actinidiaceae</taxon>
        <taxon>Actinidia</taxon>
    </lineage>
</organism>
<dbReference type="FunCoup" id="A0A2R6QZ78">
    <property type="interactions" value="3310"/>
</dbReference>
<feature type="region of interest" description="Disordered" evidence="9">
    <location>
        <begin position="724"/>
        <end position="751"/>
    </location>
</feature>
<keyword evidence="4" id="KW-0862">Zinc</keyword>